<dbReference type="NCBIfam" id="TIGR02532">
    <property type="entry name" value="IV_pilin_GFxxxE"/>
    <property type="match status" value="1"/>
</dbReference>
<evidence type="ECO:0000313" key="7">
    <source>
        <dbReference type="EMBL" id="SFN41825.1"/>
    </source>
</evidence>
<evidence type="ECO:0000256" key="2">
    <source>
        <dbReference type="ARBA" id="ARBA00022481"/>
    </source>
</evidence>
<keyword evidence="2" id="KW-0488">Methylation</keyword>
<dbReference type="InterPro" id="IPR045584">
    <property type="entry name" value="Pilin-like"/>
</dbReference>
<dbReference type="PROSITE" id="PS00409">
    <property type="entry name" value="PROKAR_NTER_METHYL"/>
    <property type="match status" value="1"/>
</dbReference>
<evidence type="ECO:0000256" key="5">
    <source>
        <dbReference type="ARBA" id="ARBA00023136"/>
    </source>
</evidence>
<keyword evidence="4 6" id="KW-1133">Transmembrane helix</keyword>
<evidence type="ECO:0000256" key="1">
    <source>
        <dbReference type="ARBA" id="ARBA00004167"/>
    </source>
</evidence>
<dbReference type="Pfam" id="PF07963">
    <property type="entry name" value="N_methyl"/>
    <property type="match status" value="1"/>
</dbReference>
<comment type="subcellular location">
    <subcellularLocation>
        <location evidence="1">Membrane</location>
        <topology evidence="1">Single-pass membrane protein</topology>
    </subcellularLocation>
</comment>
<dbReference type="PRINTS" id="PR00885">
    <property type="entry name" value="BCTERIALGSPH"/>
</dbReference>
<dbReference type="InterPro" id="IPR002416">
    <property type="entry name" value="T2SS_protein-GspH"/>
</dbReference>
<dbReference type="SUPFAM" id="SSF54523">
    <property type="entry name" value="Pili subunits"/>
    <property type="match status" value="1"/>
</dbReference>
<sequence length="166" mass="16723">MKLVSEKQKGFTLIELVMVIVILGILAAFALPRFANLSGDARAATVEGAAGSMKSASAIVHSKALAENKTAASGESVILEGETIDLIFGYPEAKDVTADAGTGGILEAAQISTGTDGDFTVVTPLGATSVTIQANGAATAANCQIVYTEAADADTKPTVEITTSGC</sequence>
<dbReference type="Proteomes" id="UP000199339">
    <property type="component" value="Unassembled WGS sequence"/>
</dbReference>
<evidence type="ECO:0000256" key="3">
    <source>
        <dbReference type="ARBA" id="ARBA00022692"/>
    </source>
</evidence>
<dbReference type="Gene3D" id="3.30.700.10">
    <property type="entry name" value="Glycoprotein, Type 4 Pilin"/>
    <property type="match status" value="1"/>
</dbReference>
<feature type="transmembrane region" description="Helical" evidence="6">
    <location>
        <begin position="12"/>
        <end position="31"/>
    </location>
</feature>
<dbReference type="OrthoDB" id="5654254at2"/>
<proteinExistence type="predicted"/>
<gene>
    <name evidence="7" type="ORF">SAMN04487961_3037</name>
</gene>
<dbReference type="PANTHER" id="PTHR30093">
    <property type="entry name" value="GENERAL SECRETION PATHWAY PROTEIN G"/>
    <property type="match status" value="1"/>
</dbReference>
<dbReference type="GO" id="GO:0015628">
    <property type="term" value="P:protein secretion by the type II secretion system"/>
    <property type="evidence" value="ECO:0007669"/>
    <property type="project" value="InterPro"/>
</dbReference>
<dbReference type="InterPro" id="IPR012902">
    <property type="entry name" value="N_methyl_site"/>
</dbReference>
<dbReference type="PANTHER" id="PTHR30093:SF7">
    <property type="entry name" value="MSHA MAJOR PILIN SUBUNIT MSHA"/>
    <property type="match status" value="1"/>
</dbReference>
<dbReference type="AlphaFoldDB" id="A0A1I4YUX0"/>
<dbReference type="RefSeq" id="WP_092005502.1">
    <property type="nucleotide sequence ID" value="NZ_FOUR01000008.1"/>
</dbReference>
<keyword evidence="8" id="KW-1185">Reference proteome</keyword>
<evidence type="ECO:0000256" key="6">
    <source>
        <dbReference type="SAM" id="Phobius"/>
    </source>
</evidence>
<keyword evidence="5 6" id="KW-0472">Membrane</keyword>
<name>A0A1I4YUX0_9GAMM</name>
<evidence type="ECO:0000313" key="8">
    <source>
        <dbReference type="Proteomes" id="UP000199339"/>
    </source>
</evidence>
<protein>
    <submittedName>
        <fullName evidence="7">MSHA pilin protein MshA</fullName>
    </submittedName>
</protein>
<dbReference type="EMBL" id="FOUR01000008">
    <property type="protein sequence ID" value="SFN41825.1"/>
    <property type="molecule type" value="Genomic_DNA"/>
</dbReference>
<organism evidence="7 8">
    <name type="scientific">Marinobacter pelagius</name>
    <dbReference type="NCBI Taxonomy" id="379482"/>
    <lineage>
        <taxon>Bacteria</taxon>
        <taxon>Pseudomonadati</taxon>
        <taxon>Pseudomonadota</taxon>
        <taxon>Gammaproteobacteria</taxon>
        <taxon>Pseudomonadales</taxon>
        <taxon>Marinobacteraceae</taxon>
        <taxon>Marinobacter</taxon>
    </lineage>
</organism>
<dbReference type="GO" id="GO:0016020">
    <property type="term" value="C:membrane"/>
    <property type="evidence" value="ECO:0007669"/>
    <property type="project" value="UniProtKB-SubCell"/>
</dbReference>
<evidence type="ECO:0000256" key="4">
    <source>
        <dbReference type="ARBA" id="ARBA00022989"/>
    </source>
</evidence>
<accession>A0A1I4YUX0</accession>
<reference evidence="8" key="1">
    <citation type="submission" date="2016-10" db="EMBL/GenBank/DDBJ databases">
        <authorList>
            <person name="Varghese N."/>
            <person name="Submissions S."/>
        </authorList>
    </citation>
    <scope>NUCLEOTIDE SEQUENCE [LARGE SCALE GENOMIC DNA]</scope>
    <source>
        <strain evidence="8">CGMCC 1.6775</strain>
    </source>
</reference>
<keyword evidence="3 6" id="KW-0812">Transmembrane</keyword>
<dbReference type="GO" id="GO:0015627">
    <property type="term" value="C:type II protein secretion system complex"/>
    <property type="evidence" value="ECO:0007669"/>
    <property type="project" value="InterPro"/>
</dbReference>